<feature type="domain" description="S-Me-THD N-terminal" evidence="1">
    <location>
        <begin position="8"/>
        <end position="162"/>
    </location>
</feature>
<evidence type="ECO:0000313" key="4">
    <source>
        <dbReference type="Proteomes" id="UP000188603"/>
    </source>
</evidence>
<dbReference type="KEGG" id="ntr:B0W44_11980"/>
<dbReference type="Pfam" id="PF20906">
    <property type="entry name" value="S-Me-THD_C"/>
    <property type="match status" value="1"/>
</dbReference>
<gene>
    <name evidence="3" type="ORF">B0W44_11980</name>
</gene>
<dbReference type="EMBL" id="CP019699">
    <property type="protein sequence ID" value="AQS56373.1"/>
    <property type="molecule type" value="Genomic_DNA"/>
</dbReference>
<protein>
    <recommendedName>
        <fullName evidence="5">Hydantoinase</fullName>
    </recommendedName>
</protein>
<dbReference type="RefSeq" id="WP_077720237.1">
    <property type="nucleotide sequence ID" value="NZ_CP019699.1"/>
</dbReference>
<dbReference type="Proteomes" id="UP000188603">
    <property type="component" value="Chromosome"/>
</dbReference>
<dbReference type="Pfam" id="PF06032">
    <property type="entry name" value="S-Me-THD_N"/>
    <property type="match status" value="1"/>
</dbReference>
<dbReference type="InterPro" id="IPR010318">
    <property type="entry name" value="S-Me-THD_N"/>
</dbReference>
<dbReference type="AlphaFoldDB" id="A0A1U9K8P9"/>
<dbReference type="OrthoDB" id="7441206at2"/>
<evidence type="ECO:0000259" key="1">
    <source>
        <dbReference type="Pfam" id="PF06032"/>
    </source>
</evidence>
<evidence type="ECO:0000259" key="2">
    <source>
        <dbReference type="Pfam" id="PF20906"/>
    </source>
</evidence>
<reference evidence="3 4" key="1">
    <citation type="journal article" date="2015" name="Int. J. Syst. Evol. Microbiol.">
        <title>Novibacillus thermophilus gen. nov., sp. nov., a Gram-staining-negative and moderately thermophilic member of the family Thermoactinomycetaceae.</title>
        <authorList>
            <person name="Yang G."/>
            <person name="Chen J."/>
            <person name="Zhou S."/>
        </authorList>
    </citation>
    <scope>NUCLEOTIDE SEQUENCE [LARGE SCALE GENOMIC DNA]</scope>
    <source>
        <strain evidence="3 4">SG-1</strain>
    </source>
</reference>
<organism evidence="3 4">
    <name type="scientific">Novibacillus thermophilus</name>
    <dbReference type="NCBI Taxonomy" id="1471761"/>
    <lineage>
        <taxon>Bacteria</taxon>
        <taxon>Bacillati</taxon>
        <taxon>Bacillota</taxon>
        <taxon>Bacilli</taxon>
        <taxon>Bacillales</taxon>
        <taxon>Thermoactinomycetaceae</taxon>
        <taxon>Novibacillus</taxon>
    </lineage>
</organism>
<dbReference type="InterPro" id="IPR048350">
    <property type="entry name" value="S-Me-THD-like_C"/>
</dbReference>
<feature type="domain" description="S-Me-THD-like C-terminal" evidence="2">
    <location>
        <begin position="167"/>
        <end position="354"/>
    </location>
</feature>
<dbReference type="STRING" id="1471761.B0W44_11980"/>
<dbReference type="Gene3D" id="2.40.390.10">
    <property type="entry name" value="CV3147-like"/>
    <property type="match status" value="1"/>
</dbReference>
<dbReference type="InterPro" id="IPR024071">
    <property type="entry name" value="S-Me-THD_C_sf"/>
</dbReference>
<dbReference type="InterPro" id="IPR027479">
    <property type="entry name" value="S-Me-THD_N_sf"/>
</dbReference>
<dbReference type="SUPFAM" id="SSF160991">
    <property type="entry name" value="CV3147-like"/>
    <property type="match status" value="1"/>
</dbReference>
<sequence length="364" mass="39340">MKQLNEQAIEDIAMGAAVLGTGGGGDPFIGKMMALEAVKKYGPVSVVTVDELEDQAQVVPVCMIGAPTVMAEKIPSMEQVTAAIECLEQEKGQAVDAVMPIEIGGVNSLIPIVAAAKKGIPVLDADAMGRAFPESQMVTFHLEGYLPGSVTLADEKGNVTLLRPIDGAWSERLARAITVEMGGSASMCDYWLSGADVKRAVIPGTLHTVEKIGRIIREAHGKMENPVRNILRELQGYELFTGKVVHIERSIDGGFTRGKAAIEGTDRDRSKVMNLYFQNEHLLAEEDGKLRAVPPDLIAVLDEETGYPVTTENIRYGARVTVVAFPAHLKWRTEVGLETAGPRYFGYDCDYIPVEKLCKGGKAE</sequence>
<evidence type="ECO:0008006" key="5">
    <source>
        <dbReference type="Google" id="ProtNLM"/>
    </source>
</evidence>
<keyword evidence="4" id="KW-1185">Reference proteome</keyword>
<dbReference type="Gene3D" id="3.40.1610.10">
    <property type="entry name" value="CV3147-like domain"/>
    <property type="match status" value="1"/>
</dbReference>
<evidence type="ECO:0000313" key="3">
    <source>
        <dbReference type="EMBL" id="AQS56373.1"/>
    </source>
</evidence>
<name>A0A1U9K8P9_9BACL</name>
<proteinExistence type="predicted"/>
<accession>A0A1U9K8P9</accession>